<evidence type="ECO:0000313" key="2">
    <source>
        <dbReference type="Proteomes" id="UP000492820"/>
    </source>
</evidence>
<dbReference type="Proteomes" id="UP000492820">
    <property type="component" value="Unassembled WGS sequence"/>
</dbReference>
<reference evidence="3" key="3">
    <citation type="submission" date="2020-10" db="UniProtKB">
        <authorList>
            <consortium name="WormBaseParasite"/>
        </authorList>
    </citation>
    <scope>IDENTIFICATION</scope>
</reference>
<dbReference type="AlphaFoldDB" id="A0A068WPK1"/>
<evidence type="ECO:0000313" key="3">
    <source>
        <dbReference type="WBParaSite" id="EgrG_000097700"/>
    </source>
</evidence>
<protein>
    <submittedName>
        <fullName evidence="1 3">Uncharacterized protein</fullName>
    </submittedName>
</protein>
<dbReference type="EMBL" id="LK028581">
    <property type="protein sequence ID" value="CDS20399.1"/>
    <property type="molecule type" value="Genomic_DNA"/>
</dbReference>
<gene>
    <name evidence="1" type="ORF">EgrG_000097700</name>
</gene>
<reference evidence="1 2" key="1">
    <citation type="journal article" date="2013" name="Nature">
        <title>The genomes of four tapeworm species reveal adaptations to parasitism.</title>
        <authorList>
            <person name="Tsai I.J."/>
            <person name="Zarowiecki M."/>
            <person name="Holroyd N."/>
            <person name="Garciarrubio A."/>
            <person name="Sanchez-Flores A."/>
            <person name="Brooks K.L."/>
            <person name="Tracey A."/>
            <person name="Bobes R.J."/>
            <person name="Fragoso G."/>
            <person name="Sciutto E."/>
            <person name="Aslett M."/>
            <person name="Beasley H."/>
            <person name="Bennett H.M."/>
            <person name="Cai J."/>
            <person name="Camicia F."/>
            <person name="Clark R."/>
            <person name="Cucher M."/>
            <person name="De Silva N."/>
            <person name="Day T.A."/>
            <person name="Deplazes P."/>
            <person name="Estrada K."/>
            <person name="Fernandez C."/>
            <person name="Holland P.W."/>
            <person name="Hou J."/>
            <person name="Hu S."/>
            <person name="Huckvale T."/>
            <person name="Hung S.S."/>
            <person name="Kamenetzky L."/>
            <person name="Keane J.A."/>
            <person name="Kiss F."/>
            <person name="Koziol U."/>
            <person name="Lambert O."/>
            <person name="Liu K."/>
            <person name="Luo X."/>
            <person name="Luo Y."/>
            <person name="Macchiaroli N."/>
            <person name="Nichol S."/>
            <person name="Paps J."/>
            <person name="Parkinson J."/>
            <person name="Pouchkina-Stantcheva N."/>
            <person name="Riddiford N."/>
            <person name="Rosenzvit M."/>
            <person name="Salinas G."/>
            <person name="Wasmuth J.D."/>
            <person name="Zamanian M."/>
            <person name="Zheng Y."/>
            <person name="Cai X."/>
            <person name="Soberon X."/>
            <person name="Olson P.D."/>
            <person name="Laclette J.P."/>
            <person name="Brehm K."/>
            <person name="Berriman M."/>
            <person name="Garciarrubio A."/>
            <person name="Bobes R.J."/>
            <person name="Fragoso G."/>
            <person name="Sanchez-Flores A."/>
            <person name="Estrada K."/>
            <person name="Cevallos M.A."/>
            <person name="Morett E."/>
            <person name="Gonzalez V."/>
            <person name="Portillo T."/>
            <person name="Ochoa-Leyva A."/>
            <person name="Jose M.V."/>
            <person name="Sciutto E."/>
            <person name="Landa A."/>
            <person name="Jimenez L."/>
            <person name="Valdes V."/>
            <person name="Carrero J.C."/>
            <person name="Larralde C."/>
            <person name="Morales-Montor J."/>
            <person name="Limon-Lason J."/>
            <person name="Soberon X."/>
            <person name="Laclette J.P."/>
        </authorList>
    </citation>
    <scope>NUCLEOTIDE SEQUENCE [LARGE SCALE GENOMIC DNA]</scope>
</reference>
<sequence>MLRCAISYPTIQCECNPPTSSPIRKYLQDYRCRAIRKNPVYPKCANYHPSAWSPNSQVLLSNMNSMKDHYFDRVHFGSNHPDNKRCNELKQFEDVRLNLSGRFAFIIVDRKKSRILQGYGWNPLPTRVLLPIYPTSTKDSAEILFLIIFILYSFYTNRHQFVY</sequence>
<accession>A0A068WPK1</accession>
<name>A0A068WPK1_ECHGR</name>
<evidence type="ECO:0000313" key="1">
    <source>
        <dbReference type="EMBL" id="CDS20399.1"/>
    </source>
</evidence>
<dbReference type="WBParaSite" id="EgrG_000097700">
    <property type="protein sequence ID" value="EgrG_000097700"/>
    <property type="gene ID" value="EgrG_000097700"/>
</dbReference>
<dbReference type="OrthoDB" id="10315965at2759"/>
<organism evidence="1">
    <name type="scientific">Echinococcus granulosus</name>
    <name type="common">Hydatid tapeworm</name>
    <dbReference type="NCBI Taxonomy" id="6210"/>
    <lineage>
        <taxon>Eukaryota</taxon>
        <taxon>Metazoa</taxon>
        <taxon>Spiralia</taxon>
        <taxon>Lophotrochozoa</taxon>
        <taxon>Platyhelminthes</taxon>
        <taxon>Cestoda</taxon>
        <taxon>Eucestoda</taxon>
        <taxon>Cyclophyllidea</taxon>
        <taxon>Taeniidae</taxon>
        <taxon>Echinococcus</taxon>
        <taxon>Echinococcus granulosus group</taxon>
    </lineage>
</organism>
<reference evidence="1" key="2">
    <citation type="submission" date="2014-06" db="EMBL/GenBank/DDBJ databases">
        <authorList>
            <person name="Aslett M."/>
        </authorList>
    </citation>
    <scope>NUCLEOTIDE SEQUENCE</scope>
</reference>
<proteinExistence type="predicted"/>